<accession>A6N3E8</accession>
<sequence length="173" mass="18822">MDYRVKRQIGAIVGGAVLALVIVLAARDAHADPAAVQLIAAFDRVNNACLGAPLRADGKYAPACVERDRAARALERAGYERSRHDVWFRSADMRTLYALTRVATADARRPEDAPRGLRALVRLAGLSDVELLAIWQQHASELRDGDPAAWAVASELMGQISAAHPNDPRFMVD</sequence>
<reference evidence="1 2" key="1">
    <citation type="submission" date="2007-05" db="EMBL/GenBank/DDBJ databases">
        <title>Complete genomic sequence of phage BcepNY3, a new member of the Burkholderia phage Bcep781 family.</title>
        <authorList>
            <person name="Summer E.J."/>
            <person name="Orchard R.C."/>
            <person name="Attenhofer K."/>
            <person name="Coffey A."/>
            <person name="Gill J.J."/>
            <person name="Gonzalez C.F."/>
            <person name="Young R."/>
        </authorList>
    </citation>
    <scope>NUCLEOTIDE SEQUENCE [LARGE SCALE GENOMIC DNA]</scope>
</reference>
<evidence type="ECO:0000313" key="1">
    <source>
        <dbReference type="EMBL" id="ABR10575.1"/>
    </source>
</evidence>
<keyword evidence="2" id="KW-1185">Reference proteome</keyword>
<dbReference type="RefSeq" id="YP_001294878.1">
    <property type="nucleotide sequence ID" value="NC_009604.1"/>
</dbReference>
<proteinExistence type="predicted"/>
<gene>
    <name evidence="1" type="ORF">BcepNY3gene40</name>
</gene>
<evidence type="ECO:0000313" key="2">
    <source>
        <dbReference type="Proteomes" id="UP000001998"/>
    </source>
</evidence>
<dbReference type="Proteomes" id="UP000001998">
    <property type="component" value="Segment"/>
</dbReference>
<dbReference type="KEGG" id="vg:5291056"/>
<name>A6N3E8_9CAUD</name>
<dbReference type="GeneID" id="5291056"/>
<dbReference type="EMBL" id="EF602154">
    <property type="protein sequence ID" value="ABR10575.1"/>
    <property type="molecule type" value="Genomic_DNA"/>
</dbReference>
<organism evidence="1 2">
    <name type="scientific">Burkholderia phage BcepNY3</name>
    <dbReference type="NCBI Taxonomy" id="2881397"/>
    <lineage>
        <taxon>Viruses</taxon>
        <taxon>Duplodnaviria</taxon>
        <taxon>Heunggongvirae</taxon>
        <taxon>Uroviricota</taxon>
        <taxon>Caudoviricetes</taxon>
        <taxon>Naesvirus</taxon>
        <taxon>Naesvirus bcepNY3</taxon>
    </lineage>
</organism>
<protein>
    <submittedName>
        <fullName evidence="1">BcepNY3gp40</fullName>
    </submittedName>
</protein>